<organism evidence="13 14">
    <name type="scientific">Shewanella septentrionalis</name>
    <dbReference type="NCBI Taxonomy" id="2952223"/>
    <lineage>
        <taxon>Bacteria</taxon>
        <taxon>Pseudomonadati</taxon>
        <taxon>Pseudomonadota</taxon>
        <taxon>Gammaproteobacteria</taxon>
        <taxon>Alteromonadales</taxon>
        <taxon>Shewanellaceae</taxon>
        <taxon>Shewanella</taxon>
    </lineage>
</organism>
<dbReference type="Pfam" id="PF00593">
    <property type="entry name" value="TonB_dep_Rec_b-barrel"/>
    <property type="match status" value="1"/>
</dbReference>
<dbReference type="AlphaFoldDB" id="A0A9X2WYP3"/>
<dbReference type="InterPro" id="IPR039426">
    <property type="entry name" value="TonB-dep_rcpt-like"/>
</dbReference>
<keyword evidence="7 8" id="KW-0998">Cell outer membrane</keyword>
<proteinExistence type="inferred from homology"/>
<evidence type="ECO:0000313" key="14">
    <source>
        <dbReference type="Proteomes" id="UP001155604"/>
    </source>
</evidence>
<comment type="caution">
    <text evidence="13">The sequence shown here is derived from an EMBL/GenBank/DDBJ whole genome shotgun (WGS) entry which is preliminary data.</text>
</comment>
<evidence type="ECO:0000256" key="1">
    <source>
        <dbReference type="ARBA" id="ARBA00004571"/>
    </source>
</evidence>
<evidence type="ECO:0000256" key="6">
    <source>
        <dbReference type="ARBA" id="ARBA00023136"/>
    </source>
</evidence>
<evidence type="ECO:0000256" key="10">
    <source>
        <dbReference type="SAM" id="SignalP"/>
    </source>
</evidence>
<keyword evidence="14" id="KW-1185">Reference proteome</keyword>
<evidence type="ECO:0000256" key="4">
    <source>
        <dbReference type="ARBA" id="ARBA00022692"/>
    </source>
</evidence>
<dbReference type="Pfam" id="PF07715">
    <property type="entry name" value="Plug"/>
    <property type="match status" value="1"/>
</dbReference>
<feature type="domain" description="TonB-dependent receptor plug" evidence="12">
    <location>
        <begin position="76"/>
        <end position="185"/>
    </location>
</feature>
<feature type="chain" id="PRO_5040991617" evidence="10">
    <location>
        <begin position="44"/>
        <end position="892"/>
    </location>
</feature>
<keyword evidence="5 9" id="KW-0798">TonB box</keyword>
<evidence type="ECO:0000256" key="2">
    <source>
        <dbReference type="ARBA" id="ARBA00022448"/>
    </source>
</evidence>
<dbReference type="RefSeq" id="WP_261273744.1">
    <property type="nucleotide sequence ID" value="NZ_JAMTCC010000045.1"/>
</dbReference>
<name>A0A9X2WYP3_9GAMM</name>
<dbReference type="PROSITE" id="PS52016">
    <property type="entry name" value="TONB_DEPENDENT_REC_3"/>
    <property type="match status" value="1"/>
</dbReference>
<comment type="subcellular location">
    <subcellularLocation>
        <location evidence="1 8">Cell outer membrane</location>
        <topology evidence="1 8">Multi-pass membrane protein</topology>
    </subcellularLocation>
</comment>
<reference evidence="13" key="1">
    <citation type="journal article" date="2023" name="Int. J. Syst. Evol. Microbiol.">
        <title>&lt;i&gt;Shewanella septentrionalis&lt;/i&gt; sp. nov. and &lt;i&gt;Shewanella holmiensis&lt;/i&gt; sp. nov., isolated from Baltic Sea water and sediments.</title>
        <authorList>
            <person name="Martin-Rodriguez A.J."/>
            <person name="Thorell K."/>
            <person name="Joffre E."/>
            <person name="Jensie-Markopoulos S."/>
            <person name="Moore E.R.B."/>
            <person name="Sjoling A."/>
        </authorList>
    </citation>
    <scope>NUCLEOTIDE SEQUENCE</scope>
    <source>
        <strain evidence="13">SP1W3</strain>
    </source>
</reference>
<accession>A0A9X2WYP3</accession>
<evidence type="ECO:0000256" key="7">
    <source>
        <dbReference type="ARBA" id="ARBA00023237"/>
    </source>
</evidence>
<keyword evidence="13" id="KW-0675">Receptor</keyword>
<keyword evidence="10" id="KW-0732">Signal</keyword>
<dbReference type="Proteomes" id="UP001155604">
    <property type="component" value="Unassembled WGS sequence"/>
</dbReference>
<evidence type="ECO:0000256" key="3">
    <source>
        <dbReference type="ARBA" id="ARBA00022452"/>
    </source>
</evidence>
<evidence type="ECO:0000259" key="11">
    <source>
        <dbReference type="Pfam" id="PF00593"/>
    </source>
</evidence>
<dbReference type="Gene3D" id="2.170.130.10">
    <property type="entry name" value="TonB-dependent receptor, plug domain"/>
    <property type="match status" value="1"/>
</dbReference>
<evidence type="ECO:0000256" key="8">
    <source>
        <dbReference type="PROSITE-ProRule" id="PRU01360"/>
    </source>
</evidence>
<protein>
    <submittedName>
        <fullName evidence="13">TonB-dependent receptor</fullName>
    </submittedName>
</protein>
<comment type="similarity">
    <text evidence="8 9">Belongs to the TonB-dependent receptor family.</text>
</comment>
<dbReference type="PANTHER" id="PTHR40980">
    <property type="entry name" value="PLUG DOMAIN-CONTAINING PROTEIN"/>
    <property type="match status" value="1"/>
</dbReference>
<feature type="domain" description="TonB-dependent receptor-like beta-barrel" evidence="11">
    <location>
        <begin position="416"/>
        <end position="849"/>
    </location>
</feature>
<gene>
    <name evidence="13" type="ORF">NE536_19540</name>
</gene>
<dbReference type="InterPro" id="IPR037066">
    <property type="entry name" value="Plug_dom_sf"/>
</dbReference>
<dbReference type="PANTHER" id="PTHR40980:SF3">
    <property type="entry name" value="TONB-DEPENDENT RECEPTOR-LIKE BETA-BARREL DOMAIN-CONTAINING PROTEIN"/>
    <property type="match status" value="1"/>
</dbReference>
<dbReference type="InterPro" id="IPR036942">
    <property type="entry name" value="Beta-barrel_TonB_sf"/>
</dbReference>
<dbReference type="InterPro" id="IPR000531">
    <property type="entry name" value="Beta-barrel_TonB"/>
</dbReference>
<keyword evidence="3 8" id="KW-1134">Transmembrane beta strand</keyword>
<dbReference type="InterPro" id="IPR010104">
    <property type="entry name" value="TonB_rcpt_bac"/>
</dbReference>
<evidence type="ECO:0000313" key="13">
    <source>
        <dbReference type="EMBL" id="MCT7947547.1"/>
    </source>
</evidence>
<keyword evidence="6 8" id="KW-0472">Membrane</keyword>
<keyword evidence="4 8" id="KW-0812">Transmembrane</keyword>
<evidence type="ECO:0000259" key="12">
    <source>
        <dbReference type="Pfam" id="PF07715"/>
    </source>
</evidence>
<feature type="signal peptide" evidence="10">
    <location>
        <begin position="1"/>
        <end position="43"/>
    </location>
</feature>
<dbReference type="Gene3D" id="2.40.170.20">
    <property type="entry name" value="TonB-dependent receptor, beta-barrel domain"/>
    <property type="match status" value="1"/>
</dbReference>
<dbReference type="NCBIfam" id="TIGR01782">
    <property type="entry name" value="TonB-Xanth-Caul"/>
    <property type="match status" value="1"/>
</dbReference>
<dbReference type="InterPro" id="IPR012910">
    <property type="entry name" value="Plug_dom"/>
</dbReference>
<sequence length="892" mass="97661">MNTKTIIKLWKGNEMRPSIFKKTVLATNIAILLGSAVSISAVAANAAATTAAPENIEKIEVRGIRASQQANLNAKRFSDSTVDAITAEDIGKFPDKNVAESLQRIPGVTIQRQFGEGAGVSIRGAGQDLTLTTLNGQNVASTGWFVLEPAKRSFNYELLPSELVGNLEVYKSSQADLAEGGVGGTVVVNTRKPLDMDSMTFFASAEAQYQSDSGETDPQFSGLGSWKNDDETFGVLVSGVMQNRSLQRQGDEAFWEWGAGPVAFEQERERSAIAATFQYAPSDSLNFVFNAMDMQMAADNTNYALWFTQADTSWSGAPGSGAWDNTEWIGGCGLCGGDKPDASQSGSQVAGPVNLAYWQARPREATMKSQVFDLKMEYSGDGYQFTTQIGDTSSTGGTDFEMVVEDGLGGTPLSGATYDFTNGHQTWDLNGFDTATYDPGSLVMGTGSNFNKTPKTDDETYIQADIKFDVDLGVVNAIKTGLKYAKHNTTSRRFDFVQANDFNPVISTAGLNTGTFAVGTSEYDIIRFDPDALKDWAKSSIIGETEDFGSYREIDEDNYAAYVMANFASEGVRGNFGVRYAGTEATSTYYVDGKKTDSSANYGEWLPSLNVAFDLAPDLILRASAARVMARPQYDDMYVNPNVLGANDDVPNNQKWVVGNIGLKPFIANQIDLGIEWYFNEESLLSAALFMKDVKNFVTFSEYHADSADIPFTGTLKPDEVAGGWTVQEKANGESATIQGLELQYQQDFGNGFGSIVNYTYTDSETSPNTYTDRNPFLSDSSKHSYNLTGYFENDLFQVRLAYNWRSEYMIRETGSYGNRLHDAFGSLDLSAIWHVTDYMDIKLDGNNLLEEGSRQFGNNQFQSNLSGFTDGFPVFEYNMARRITLGASVRF</sequence>
<evidence type="ECO:0000256" key="9">
    <source>
        <dbReference type="RuleBase" id="RU003357"/>
    </source>
</evidence>
<dbReference type="SUPFAM" id="SSF56935">
    <property type="entry name" value="Porins"/>
    <property type="match status" value="1"/>
</dbReference>
<keyword evidence="2 8" id="KW-0813">Transport</keyword>
<dbReference type="EMBL" id="JAMTCC010000045">
    <property type="protein sequence ID" value="MCT7947547.1"/>
    <property type="molecule type" value="Genomic_DNA"/>
</dbReference>
<evidence type="ECO:0000256" key="5">
    <source>
        <dbReference type="ARBA" id="ARBA00023077"/>
    </source>
</evidence>
<dbReference type="GO" id="GO:0009279">
    <property type="term" value="C:cell outer membrane"/>
    <property type="evidence" value="ECO:0007669"/>
    <property type="project" value="UniProtKB-SubCell"/>
</dbReference>
<dbReference type="CDD" id="cd01347">
    <property type="entry name" value="ligand_gated_channel"/>
    <property type="match status" value="1"/>
</dbReference>